<feature type="transmembrane region" description="Helical" evidence="9">
    <location>
        <begin position="367"/>
        <end position="390"/>
    </location>
</feature>
<sequence>MLIESFGIDSFILLTGLLLVTGVLVAKFSNKWGLPALVLFIVIGMLVGSDGLGIVYFDDARAAQLIGIFALVIILFEGGMQTKWQTVRAVALPSLSLATLGVILTSGIVGYAAYLIFDVTLLEGLLFGAIVGSTDAAAVFSVLKERNIKAKMGATLEAESGTNDPMAVFLTLSFIELISDQNASLWGLIPSFLLQMGAGLAAGLILGRIASFSLNRIKLDSSGLYPIFSVAFALLTYSITAIIGGSGFLAVYVAALIIGNSELTYRYSIFQFNEGFAWMSQILMFIILGLLVFPGELFSAEIVISGLILSVVLIFIARPIAVFLSVAGMKYKMKERLFISWAGLRGAVPIILATFPVVAGLENGQLFFNVVFFIVLTSTLLQGSTVSYVAKKLNLVGPKKDTPHHSLELISIGKANAEMIQFHTNRDVAIVGKKLKDLQFPHQATISAIVRNDQLISPYGETQIKAGDFLYILVNTKHKAEVKRLLEEKKKPEPTQQEAPAGK</sequence>
<evidence type="ECO:0000256" key="9">
    <source>
        <dbReference type="SAM" id="Phobius"/>
    </source>
</evidence>
<dbReference type="GO" id="GO:0008324">
    <property type="term" value="F:monoatomic cation transmembrane transporter activity"/>
    <property type="evidence" value="ECO:0007669"/>
    <property type="project" value="InterPro"/>
</dbReference>
<evidence type="ECO:0000256" key="2">
    <source>
        <dbReference type="ARBA" id="ARBA00022448"/>
    </source>
</evidence>
<dbReference type="PATRIC" id="fig|135826.4.peg.2404"/>
<evidence type="ECO:0000313" key="11">
    <source>
        <dbReference type="EMBL" id="KIL47307.1"/>
    </source>
</evidence>
<feature type="transmembrane region" description="Helical" evidence="9">
    <location>
        <begin position="302"/>
        <end position="326"/>
    </location>
</feature>
<dbReference type="Pfam" id="PF00999">
    <property type="entry name" value="Na_H_Exchanger"/>
    <property type="match status" value="1"/>
</dbReference>
<keyword evidence="3" id="KW-0050">Antiport</keyword>
<keyword evidence="7" id="KW-0406">Ion transport</keyword>
<feature type="transmembrane region" description="Helical" evidence="9">
    <location>
        <begin position="90"/>
        <end position="113"/>
    </location>
</feature>
<dbReference type="NCBIfam" id="NF003716">
    <property type="entry name" value="PRK05326.1-3"/>
    <property type="match status" value="1"/>
</dbReference>
<dbReference type="InterPro" id="IPR006037">
    <property type="entry name" value="RCK_C"/>
</dbReference>
<feature type="domain" description="RCK C-terminal" evidence="10">
    <location>
        <begin position="407"/>
        <end position="488"/>
    </location>
</feature>
<evidence type="ECO:0000313" key="12">
    <source>
        <dbReference type="Proteomes" id="UP000031950"/>
    </source>
</evidence>
<evidence type="ECO:0000256" key="6">
    <source>
        <dbReference type="ARBA" id="ARBA00022989"/>
    </source>
</evidence>
<proteinExistence type="predicted"/>
<keyword evidence="2" id="KW-0813">Transport</keyword>
<feature type="transmembrane region" description="Helical" evidence="9">
    <location>
        <begin position="227"/>
        <end position="255"/>
    </location>
</feature>
<feature type="transmembrane region" description="Helical" evidence="9">
    <location>
        <begin position="185"/>
        <end position="207"/>
    </location>
</feature>
<dbReference type="GO" id="GO:0015297">
    <property type="term" value="F:antiporter activity"/>
    <property type="evidence" value="ECO:0007669"/>
    <property type="project" value="UniProtKB-KW"/>
</dbReference>
<dbReference type="InterPro" id="IPR006153">
    <property type="entry name" value="Cation/H_exchanger_TM"/>
</dbReference>
<dbReference type="RefSeq" id="WP_200889071.1">
    <property type="nucleotide sequence ID" value="NZ_JXRQ01000022.1"/>
</dbReference>
<keyword evidence="6 9" id="KW-1133">Transmembrane helix</keyword>
<comment type="subcellular location">
    <subcellularLocation>
        <location evidence="1">Cell membrane</location>
        <topology evidence="1">Multi-pass membrane protein</topology>
    </subcellularLocation>
</comment>
<dbReference type="PROSITE" id="PS51202">
    <property type="entry name" value="RCK_C"/>
    <property type="match status" value="1"/>
</dbReference>
<feature type="transmembrane region" description="Helical" evidence="9">
    <location>
        <begin position="62"/>
        <end position="78"/>
    </location>
</feature>
<protein>
    <submittedName>
        <fullName evidence="11">Potassium/proton antiporter</fullName>
    </submittedName>
</protein>
<evidence type="ECO:0000256" key="1">
    <source>
        <dbReference type="ARBA" id="ARBA00004651"/>
    </source>
</evidence>
<dbReference type="STRING" id="135826.KP77_24120"/>
<dbReference type="Proteomes" id="UP000031950">
    <property type="component" value="Unassembled WGS sequence"/>
</dbReference>
<keyword evidence="8 9" id="KW-0472">Membrane</keyword>
<keyword evidence="12" id="KW-1185">Reference proteome</keyword>
<evidence type="ECO:0000259" key="10">
    <source>
        <dbReference type="PROSITE" id="PS51202"/>
    </source>
</evidence>
<dbReference type="Gene3D" id="3.30.70.1450">
    <property type="entry name" value="Regulator of K+ conductance, C-terminal domain"/>
    <property type="match status" value="1"/>
</dbReference>
<name>A0A0C2VEF5_9BACL</name>
<dbReference type="AlphaFoldDB" id="A0A0C2VEF5"/>
<dbReference type="InterPro" id="IPR038770">
    <property type="entry name" value="Na+/solute_symporter_sf"/>
</dbReference>
<dbReference type="GO" id="GO:0006813">
    <property type="term" value="P:potassium ion transport"/>
    <property type="evidence" value="ECO:0007669"/>
    <property type="project" value="InterPro"/>
</dbReference>
<feature type="transmembrane region" description="Helical" evidence="9">
    <location>
        <begin position="276"/>
        <end position="296"/>
    </location>
</feature>
<evidence type="ECO:0000256" key="8">
    <source>
        <dbReference type="ARBA" id="ARBA00023136"/>
    </source>
</evidence>
<dbReference type="NCBIfam" id="NF003714">
    <property type="entry name" value="PRK05326.1-1"/>
    <property type="match status" value="1"/>
</dbReference>
<feature type="transmembrane region" description="Helical" evidence="9">
    <location>
        <begin position="6"/>
        <end position="25"/>
    </location>
</feature>
<evidence type="ECO:0000256" key="5">
    <source>
        <dbReference type="ARBA" id="ARBA00022692"/>
    </source>
</evidence>
<accession>A0A0C2VEF5</accession>
<dbReference type="Pfam" id="PF02080">
    <property type="entry name" value="TrkA_C"/>
    <property type="match status" value="1"/>
</dbReference>
<evidence type="ECO:0000256" key="4">
    <source>
        <dbReference type="ARBA" id="ARBA00022475"/>
    </source>
</evidence>
<dbReference type="InterPro" id="IPR036721">
    <property type="entry name" value="RCK_C_sf"/>
</dbReference>
<evidence type="ECO:0000256" key="7">
    <source>
        <dbReference type="ARBA" id="ARBA00023065"/>
    </source>
</evidence>
<dbReference type="PANTHER" id="PTHR32507">
    <property type="entry name" value="NA(+)/H(+) ANTIPORTER 1"/>
    <property type="match status" value="1"/>
</dbReference>
<dbReference type="SUPFAM" id="SSF116726">
    <property type="entry name" value="TrkA C-terminal domain-like"/>
    <property type="match status" value="1"/>
</dbReference>
<organism evidence="11 12">
    <name type="scientific">Jeotgalibacillus alimentarius</name>
    <dbReference type="NCBI Taxonomy" id="135826"/>
    <lineage>
        <taxon>Bacteria</taxon>
        <taxon>Bacillati</taxon>
        <taxon>Bacillota</taxon>
        <taxon>Bacilli</taxon>
        <taxon>Bacillales</taxon>
        <taxon>Caryophanaceae</taxon>
        <taxon>Jeotgalibacillus</taxon>
    </lineage>
</organism>
<dbReference type="EMBL" id="JXRQ01000022">
    <property type="protein sequence ID" value="KIL47307.1"/>
    <property type="molecule type" value="Genomic_DNA"/>
</dbReference>
<feature type="transmembrane region" description="Helical" evidence="9">
    <location>
        <begin position="125"/>
        <end position="143"/>
    </location>
</feature>
<dbReference type="GO" id="GO:0005886">
    <property type="term" value="C:plasma membrane"/>
    <property type="evidence" value="ECO:0007669"/>
    <property type="project" value="UniProtKB-SubCell"/>
</dbReference>
<reference evidence="11 12" key="1">
    <citation type="submission" date="2015-01" db="EMBL/GenBank/DDBJ databases">
        <title>Genome sequence of Jeotgalibacillus alimentarius.</title>
        <authorList>
            <person name="Goh K.M."/>
            <person name="Chan K.-G."/>
            <person name="Yaakop A.S."/>
            <person name="Ee R."/>
            <person name="Gan H.M."/>
            <person name="Chan C.S."/>
        </authorList>
    </citation>
    <scope>NUCLEOTIDE SEQUENCE [LARGE SCALE GENOMIC DNA]</scope>
    <source>
        <strain evidence="11 12">YKJ-13</strain>
    </source>
</reference>
<dbReference type="GO" id="GO:1902600">
    <property type="term" value="P:proton transmembrane transport"/>
    <property type="evidence" value="ECO:0007669"/>
    <property type="project" value="InterPro"/>
</dbReference>
<dbReference type="NCBIfam" id="NF003715">
    <property type="entry name" value="PRK05326.1-2"/>
    <property type="match status" value="1"/>
</dbReference>
<dbReference type="PANTHER" id="PTHR32507:SF7">
    <property type="entry name" value="K(+)_H(+) ANTIPORTER NHAP2"/>
    <property type="match status" value="1"/>
</dbReference>
<gene>
    <name evidence="11" type="ORF">KP77_24120</name>
</gene>
<evidence type="ECO:0000256" key="3">
    <source>
        <dbReference type="ARBA" id="ARBA00022449"/>
    </source>
</evidence>
<keyword evidence="4" id="KW-1003">Cell membrane</keyword>
<feature type="transmembrane region" description="Helical" evidence="9">
    <location>
        <begin position="338"/>
        <end position="361"/>
    </location>
</feature>
<comment type="caution">
    <text evidence="11">The sequence shown here is derived from an EMBL/GenBank/DDBJ whole genome shotgun (WGS) entry which is preliminary data.</text>
</comment>
<feature type="transmembrane region" description="Helical" evidence="9">
    <location>
        <begin position="37"/>
        <end position="56"/>
    </location>
</feature>
<keyword evidence="5 9" id="KW-0812">Transmembrane</keyword>
<dbReference type="Gene3D" id="1.20.1530.20">
    <property type="match status" value="1"/>
</dbReference>